<keyword evidence="3" id="KW-1185">Reference proteome</keyword>
<feature type="compositionally biased region" description="Basic and acidic residues" evidence="1">
    <location>
        <begin position="132"/>
        <end position="144"/>
    </location>
</feature>
<feature type="region of interest" description="Disordered" evidence="1">
    <location>
        <begin position="120"/>
        <end position="232"/>
    </location>
</feature>
<gene>
    <name evidence="2" type="ORF">R3W88_023050</name>
</gene>
<evidence type="ECO:0000313" key="2">
    <source>
        <dbReference type="EMBL" id="KAK4730062.1"/>
    </source>
</evidence>
<feature type="compositionally biased region" description="Basic and acidic residues" evidence="1">
    <location>
        <begin position="16"/>
        <end position="34"/>
    </location>
</feature>
<evidence type="ECO:0000256" key="1">
    <source>
        <dbReference type="SAM" id="MobiDB-lite"/>
    </source>
</evidence>
<feature type="region of interest" description="Disordered" evidence="1">
    <location>
        <begin position="57"/>
        <end position="97"/>
    </location>
</feature>
<protein>
    <submittedName>
        <fullName evidence="2">Uncharacterized protein</fullName>
    </submittedName>
</protein>
<feature type="compositionally biased region" description="Basic residues" evidence="1">
    <location>
        <begin position="83"/>
        <end position="94"/>
    </location>
</feature>
<feature type="region of interest" description="Disordered" evidence="1">
    <location>
        <begin position="1"/>
        <end position="34"/>
    </location>
</feature>
<evidence type="ECO:0000313" key="3">
    <source>
        <dbReference type="Proteomes" id="UP001311915"/>
    </source>
</evidence>
<accession>A0AAV9M081</accession>
<reference evidence="2 3" key="1">
    <citation type="submission" date="2023-10" db="EMBL/GenBank/DDBJ databases">
        <title>Genome-Wide Identification Analysis in wild type Solanum Pinnatisectum Reveals Some Genes Defensing Phytophthora Infestans.</title>
        <authorList>
            <person name="Sun C."/>
        </authorList>
    </citation>
    <scope>NUCLEOTIDE SEQUENCE [LARGE SCALE GENOMIC DNA]</scope>
    <source>
        <strain evidence="2">LQN</strain>
        <tissue evidence="2">Leaf</tissue>
    </source>
</reference>
<proteinExistence type="predicted"/>
<feature type="compositionally biased region" description="Basic and acidic residues" evidence="1">
    <location>
        <begin position="173"/>
        <end position="188"/>
    </location>
</feature>
<dbReference type="EMBL" id="JAWPEI010000004">
    <property type="protein sequence ID" value="KAK4730062.1"/>
    <property type="molecule type" value="Genomic_DNA"/>
</dbReference>
<sequence length="330" mass="38654">MSGSCRKNVKQNAADDVGKSAEKQSRETYKTDRQKVVQILAMKSNRYIEEFAKYMAVLDEEDHNSRRKRRRKNNEEEELNTGMKKKGQDRKRRNNTRENVEYDLQEIVPWYNEKELNTALKKKGQAQKRNKNTRENIESKKDDPQEITVLADEEELNTGTKKWGQARKRCKNKRENVESQKGNQEKTVSESYRVESGGESAEEGGRGQEEKEKEIVEDNSLQDNATKPRNRNRKALKNSYCMISEEEKIQYSKLIVQKLLPFLRRFNTEQVMEMEIEAKIQGVPVSELMLPKAKCRRSERIHWLKLTSANFLWDTWKVGLIVLAGPRFCS</sequence>
<organism evidence="2 3">
    <name type="scientific">Solanum pinnatisectum</name>
    <name type="common">tansyleaf nightshade</name>
    <dbReference type="NCBI Taxonomy" id="50273"/>
    <lineage>
        <taxon>Eukaryota</taxon>
        <taxon>Viridiplantae</taxon>
        <taxon>Streptophyta</taxon>
        <taxon>Embryophyta</taxon>
        <taxon>Tracheophyta</taxon>
        <taxon>Spermatophyta</taxon>
        <taxon>Magnoliopsida</taxon>
        <taxon>eudicotyledons</taxon>
        <taxon>Gunneridae</taxon>
        <taxon>Pentapetalae</taxon>
        <taxon>asterids</taxon>
        <taxon>lamiids</taxon>
        <taxon>Solanales</taxon>
        <taxon>Solanaceae</taxon>
        <taxon>Solanoideae</taxon>
        <taxon>Solaneae</taxon>
        <taxon>Solanum</taxon>
    </lineage>
</organism>
<feature type="compositionally biased region" description="Basic residues" evidence="1">
    <location>
        <begin position="120"/>
        <end position="131"/>
    </location>
</feature>
<dbReference type="AlphaFoldDB" id="A0AAV9M081"/>
<comment type="caution">
    <text evidence="2">The sequence shown here is derived from an EMBL/GenBank/DDBJ whole genome shotgun (WGS) entry which is preliminary data.</text>
</comment>
<name>A0AAV9M081_9SOLN</name>
<feature type="compositionally biased region" description="Basic and acidic residues" evidence="1">
    <location>
        <begin position="203"/>
        <end position="216"/>
    </location>
</feature>
<dbReference type="Proteomes" id="UP001311915">
    <property type="component" value="Unassembled WGS sequence"/>
</dbReference>